<proteinExistence type="predicted"/>
<dbReference type="InterPro" id="IPR053842">
    <property type="entry name" value="NikA-like"/>
</dbReference>
<dbReference type="EMBL" id="QXWZ01000001">
    <property type="protein sequence ID" value="NBI77296.1"/>
    <property type="molecule type" value="Genomic_DNA"/>
</dbReference>
<dbReference type="OrthoDB" id="9804743at2"/>
<dbReference type="RefSeq" id="WP_160208073.1">
    <property type="nucleotide sequence ID" value="NZ_QXWZ01000001.1"/>
</dbReference>
<accession>A0A845RAQ9</accession>
<organism evidence="1 2">
    <name type="scientific">Anaerotruncus colihominis</name>
    <dbReference type="NCBI Taxonomy" id="169435"/>
    <lineage>
        <taxon>Bacteria</taxon>
        <taxon>Bacillati</taxon>
        <taxon>Bacillota</taxon>
        <taxon>Clostridia</taxon>
        <taxon>Eubacteriales</taxon>
        <taxon>Oscillospiraceae</taxon>
        <taxon>Anaerotruncus</taxon>
    </lineage>
</organism>
<name>A0A845RAQ9_9FIRM</name>
<dbReference type="AlphaFoldDB" id="A0A845RAQ9"/>
<sequence length="114" mass="12839">MSERAKGKSGGIYFKVTDEERRLIEQRMALMGVRNMSAYIRKMCIDGYIVQLQIKELDECAKLLRYTSNNVNQIARRVNSGGGVYPDEVDEICGKLTEASGLFGSILEQLSKIK</sequence>
<protein>
    <submittedName>
        <fullName evidence="1">Plasmid mobilization relaxosome protein MobC</fullName>
    </submittedName>
</protein>
<gene>
    <name evidence="1" type="primary">mobC</name>
    <name evidence="1" type="ORF">D3Z39_00130</name>
</gene>
<reference evidence="1 2" key="1">
    <citation type="submission" date="2018-08" db="EMBL/GenBank/DDBJ databases">
        <title>Murine metabolic-syndrome-specific gut microbial biobank.</title>
        <authorList>
            <person name="Liu C."/>
        </authorList>
    </citation>
    <scope>NUCLEOTIDE SEQUENCE [LARGE SCALE GENOMIC DNA]</scope>
    <source>
        <strain evidence="1 2">X69</strain>
    </source>
</reference>
<evidence type="ECO:0000313" key="1">
    <source>
        <dbReference type="EMBL" id="NBI77296.1"/>
    </source>
</evidence>
<evidence type="ECO:0000313" key="2">
    <source>
        <dbReference type="Proteomes" id="UP000446348"/>
    </source>
</evidence>
<dbReference type="Proteomes" id="UP000446348">
    <property type="component" value="Unassembled WGS sequence"/>
</dbReference>
<dbReference type="Pfam" id="PF21983">
    <property type="entry name" value="NikA-like"/>
    <property type="match status" value="1"/>
</dbReference>
<comment type="caution">
    <text evidence="1">The sequence shown here is derived from an EMBL/GenBank/DDBJ whole genome shotgun (WGS) entry which is preliminary data.</text>
</comment>